<gene>
    <name evidence="1" type="ORF">LCGC14_1345710</name>
</gene>
<dbReference type="AlphaFoldDB" id="A0A0F9KD23"/>
<proteinExistence type="predicted"/>
<evidence type="ECO:0000313" key="1">
    <source>
        <dbReference type="EMBL" id="KKM79863.1"/>
    </source>
</evidence>
<reference evidence="1" key="1">
    <citation type="journal article" date="2015" name="Nature">
        <title>Complex archaea that bridge the gap between prokaryotes and eukaryotes.</title>
        <authorList>
            <person name="Spang A."/>
            <person name="Saw J.H."/>
            <person name="Jorgensen S.L."/>
            <person name="Zaremba-Niedzwiedzka K."/>
            <person name="Martijn J."/>
            <person name="Lind A.E."/>
            <person name="van Eijk R."/>
            <person name="Schleper C."/>
            <person name="Guy L."/>
            <person name="Ettema T.J."/>
        </authorList>
    </citation>
    <scope>NUCLEOTIDE SEQUENCE</scope>
</reference>
<accession>A0A0F9KD23</accession>
<dbReference type="EMBL" id="LAZR01008276">
    <property type="protein sequence ID" value="KKM79863.1"/>
    <property type="molecule type" value="Genomic_DNA"/>
</dbReference>
<comment type="caution">
    <text evidence="1">The sequence shown here is derived from an EMBL/GenBank/DDBJ whole genome shotgun (WGS) entry which is preliminary data.</text>
</comment>
<name>A0A0F9KD23_9ZZZZ</name>
<protein>
    <submittedName>
        <fullName evidence="1">Uncharacterized protein</fullName>
    </submittedName>
</protein>
<sequence length="132" mass="14423">MPSNSLSERRGLLRRPIVCRKGPPPSPPTPTPTIDCYLHPTAYTAFMGEDVALDLWCFNSDYGPMQNVAAAYFATGGTITGPNPITNDLPSPGNWAAPFTPGFYDLKAVYTWPDTTTCIDIRTYQVVMVPPP</sequence>
<organism evidence="1">
    <name type="scientific">marine sediment metagenome</name>
    <dbReference type="NCBI Taxonomy" id="412755"/>
    <lineage>
        <taxon>unclassified sequences</taxon>
        <taxon>metagenomes</taxon>
        <taxon>ecological metagenomes</taxon>
    </lineage>
</organism>